<protein>
    <submittedName>
        <fullName evidence="1">Uncharacterized protein</fullName>
    </submittedName>
</protein>
<evidence type="ECO:0000313" key="1">
    <source>
        <dbReference type="EMBL" id="EGN99800.1"/>
    </source>
</evidence>
<dbReference type="AlphaFoldDB" id="F8PVI3"/>
<sequence length="100" mass="10664">MISIIFVIILPRFNLPNLYAFILLSTYIDLVHGLVVSSAVSLVLFSSARSSIVVIVIPIHPSSIHPLPSSPVLLPSPSTIVAPAVPVVATSPKGLSHYQR</sequence>
<accession>F8PVI3</accession>
<name>F8PVI3_SERL3</name>
<dbReference type="InParanoid" id="F8PVI3"/>
<dbReference type="EMBL" id="GL945479">
    <property type="protein sequence ID" value="EGN99800.1"/>
    <property type="molecule type" value="Genomic_DNA"/>
</dbReference>
<organism evidence="2">
    <name type="scientific">Serpula lacrymans var. lacrymans (strain S7.3)</name>
    <name type="common">Dry rot fungus</name>
    <dbReference type="NCBI Taxonomy" id="936435"/>
    <lineage>
        <taxon>Eukaryota</taxon>
        <taxon>Fungi</taxon>
        <taxon>Dikarya</taxon>
        <taxon>Basidiomycota</taxon>
        <taxon>Agaricomycotina</taxon>
        <taxon>Agaricomycetes</taxon>
        <taxon>Agaricomycetidae</taxon>
        <taxon>Boletales</taxon>
        <taxon>Coniophorineae</taxon>
        <taxon>Serpulaceae</taxon>
        <taxon>Serpula</taxon>
    </lineage>
</organism>
<keyword evidence="2" id="KW-1185">Reference proteome</keyword>
<proteinExistence type="predicted"/>
<gene>
    <name evidence="1" type="ORF">SERLA73DRAFT_72589</name>
</gene>
<dbReference type="HOGENOM" id="CLU_2307769_0_0_1"/>
<reference evidence="2" key="1">
    <citation type="journal article" date="2011" name="Science">
        <title>The plant cell wall-decomposing machinery underlies the functional diversity of forest fungi.</title>
        <authorList>
            <person name="Eastwood D.C."/>
            <person name="Floudas D."/>
            <person name="Binder M."/>
            <person name="Majcherczyk A."/>
            <person name="Schneider P."/>
            <person name="Aerts A."/>
            <person name="Asiegbu F.O."/>
            <person name="Baker S.E."/>
            <person name="Barry K."/>
            <person name="Bendiksby M."/>
            <person name="Blumentritt M."/>
            <person name="Coutinho P.M."/>
            <person name="Cullen D."/>
            <person name="de Vries R.P."/>
            <person name="Gathman A."/>
            <person name="Goodell B."/>
            <person name="Henrissat B."/>
            <person name="Ihrmark K."/>
            <person name="Kauserud H."/>
            <person name="Kohler A."/>
            <person name="LaButti K."/>
            <person name="Lapidus A."/>
            <person name="Lavin J.L."/>
            <person name="Lee Y.-H."/>
            <person name="Lindquist E."/>
            <person name="Lilly W."/>
            <person name="Lucas S."/>
            <person name="Morin E."/>
            <person name="Murat C."/>
            <person name="Oguiza J.A."/>
            <person name="Park J."/>
            <person name="Pisabarro A.G."/>
            <person name="Riley R."/>
            <person name="Rosling A."/>
            <person name="Salamov A."/>
            <person name="Schmidt O."/>
            <person name="Schmutz J."/>
            <person name="Skrede I."/>
            <person name="Stenlid J."/>
            <person name="Wiebenga A."/>
            <person name="Xie X."/>
            <person name="Kuees U."/>
            <person name="Hibbett D.S."/>
            <person name="Hoffmeister D."/>
            <person name="Hoegberg N."/>
            <person name="Martin F."/>
            <person name="Grigoriev I.V."/>
            <person name="Watkinson S.C."/>
        </authorList>
    </citation>
    <scope>NUCLEOTIDE SEQUENCE [LARGE SCALE GENOMIC DNA]</scope>
    <source>
        <strain evidence="2">strain S7.3</strain>
    </source>
</reference>
<evidence type="ECO:0000313" key="2">
    <source>
        <dbReference type="Proteomes" id="UP000008063"/>
    </source>
</evidence>
<dbReference type="Proteomes" id="UP000008063">
    <property type="component" value="Unassembled WGS sequence"/>
</dbReference>